<proteinExistence type="predicted"/>
<protein>
    <submittedName>
        <fullName evidence="2">Uncharacterized protein</fullName>
    </submittedName>
</protein>
<name>A0A6A6IPE8_9PLEO</name>
<dbReference type="Proteomes" id="UP000800094">
    <property type="component" value="Unassembled WGS sequence"/>
</dbReference>
<reference evidence="2" key="1">
    <citation type="journal article" date="2020" name="Stud. Mycol.">
        <title>101 Dothideomycetes genomes: a test case for predicting lifestyles and emergence of pathogens.</title>
        <authorList>
            <person name="Haridas S."/>
            <person name="Albert R."/>
            <person name="Binder M."/>
            <person name="Bloem J."/>
            <person name="Labutti K."/>
            <person name="Salamov A."/>
            <person name="Andreopoulos B."/>
            <person name="Baker S."/>
            <person name="Barry K."/>
            <person name="Bills G."/>
            <person name="Bluhm B."/>
            <person name="Cannon C."/>
            <person name="Castanera R."/>
            <person name="Culley D."/>
            <person name="Daum C."/>
            <person name="Ezra D."/>
            <person name="Gonzalez J."/>
            <person name="Henrissat B."/>
            <person name="Kuo A."/>
            <person name="Liang C."/>
            <person name="Lipzen A."/>
            <person name="Lutzoni F."/>
            <person name="Magnuson J."/>
            <person name="Mondo S."/>
            <person name="Nolan M."/>
            <person name="Ohm R."/>
            <person name="Pangilinan J."/>
            <person name="Park H.-J."/>
            <person name="Ramirez L."/>
            <person name="Alfaro M."/>
            <person name="Sun H."/>
            <person name="Tritt A."/>
            <person name="Yoshinaga Y."/>
            <person name="Zwiers L.-H."/>
            <person name="Turgeon B."/>
            <person name="Goodwin S."/>
            <person name="Spatafora J."/>
            <person name="Crous P."/>
            <person name="Grigoriev I."/>
        </authorList>
    </citation>
    <scope>NUCLEOTIDE SEQUENCE</scope>
    <source>
        <strain evidence="2">CBS 122368</strain>
    </source>
</reference>
<feature type="chain" id="PRO_5025670679" evidence="1">
    <location>
        <begin position="20"/>
        <end position="177"/>
    </location>
</feature>
<sequence length="177" mass="18261">MHIGKAGCVAALSFGLANADFYLYTEPPIPLSAVPTFANPSDASSWTTSVFLNAKISYGDFTQSLGEAYKSSVDSARSEIKAFAASAQNYSIPAVITDDAATTSISDGVPDWYTALPSAVRQFKEQQVANQFSIVREVIADDTTATASSTGGAMPTPRAGIGAGFGAMAAIAAGVFL</sequence>
<dbReference type="RefSeq" id="XP_033686952.1">
    <property type="nucleotide sequence ID" value="XM_033821103.1"/>
</dbReference>
<feature type="signal peptide" evidence="1">
    <location>
        <begin position="1"/>
        <end position="19"/>
    </location>
</feature>
<evidence type="ECO:0000256" key="1">
    <source>
        <dbReference type="SAM" id="SignalP"/>
    </source>
</evidence>
<organism evidence="2 3">
    <name type="scientific">Trematosphaeria pertusa</name>
    <dbReference type="NCBI Taxonomy" id="390896"/>
    <lineage>
        <taxon>Eukaryota</taxon>
        <taxon>Fungi</taxon>
        <taxon>Dikarya</taxon>
        <taxon>Ascomycota</taxon>
        <taxon>Pezizomycotina</taxon>
        <taxon>Dothideomycetes</taxon>
        <taxon>Pleosporomycetidae</taxon>
        <taxon>Pleosporales</taxon>
        <taxon>Massarineae</taxon>
        <taxon>Trematosphaeriaceae</taxon>
        <taxon>Trematosphaeria</taxon>
    </lineage>
</organism>
<keyword evidence="3" id="KW-1185">Reference proteome</keyword>
<dbReference type="AlphaFoldDB" id="A0A6A6IPE8"/>
<evidence type="ECO:0000313" key="2">
    <source>
        <dbReference type="EMBL" id="KAF2251948.1"/>
    </source>
</evidence>
<gene>
    <name evidence="2" type="ORF">BU26DRAFT_247539</name>
</gene>
<dbReference type="GeneID" id="54574433"/>
<keyword evidence="1" id="KW-0732">Signal</keyword>
<dbReference type="OrthoDB" id="3795630at2759"/>
<evidence type="ECO:0000313" key="3">
    <source>
        <dbReference type="Proteomes" id="UP000800094"/>
    </source>
</evidence>
<accession>A0A6A6IPE8</accession>
<dbReference type="EMBL" id="ML987192">
    <property type="protein sequence ID" value="KAF2251948.1"/>
    <property type="molecule type" value="Genomic_DNA"/>
</dbReference>